<comment type="caution">
    <text evidence="2">The sequence shown here is derived from an EMBL/GenBank/DDBJ whole genome shotgun (WGS) entry which is preliminary data.</text>
</comment>
<dbReference type="SUPFAM" id="SSF46785">
    <property type="entry name" value="Winged helix' DNA-binding domain"/>
    <property type="match status" value="1"/>
</dbReference>
<dbReference type="CDD" id="cd00090">
    <property type="entry name" value="HTH_ARSR"/>
    <property type="match status" value="1"/>
</dbReference>
<dbReference type="RefSeq" id="WP_259450806.1">
    <property type="nucleotide sequence ID" value="NZ_CP119520.1"/>
</dbReference>
<dbReference type="InterPro" id="IPR036390">
    <property type="entry name" value="WH_DNA-bd_sf"/>
</dbReference>
<dbReference type="SMART" id="SM00418">
    <property type="entry name" value="HTH_ARSR"/>
    <property type="match status" value="1"/>
</dbReference>
<dbReference type="Proteomes" id="UP001165263">
    <property type="component" value="Unassembled WGS sequence"/>
</dbReference>
<feature type="domain" description="HTH arsR-type" evidence="1">
    <location>
        <begin position="1"/>
        <end position="94"/>
    </location>
</feature>
<dbReference type="InterPro" id="IPR036388">
    <property type="entry name" value="WH-like_DNA-bd_sf"/>
</dbReference>
<dbReference type="Pfam" id="PF12840">
    <property type="entry name" value="HTH_20"/>
    <property type="match status" value="1"/>
</dbReference>
<accession>A0ABT2C303</accession>
<dbReference type="PRINTS" id="PR00778">
    <property type="entry name" value="HTHARSR"/>
</dbReference>
<dbReference type="InterPro" id="IPR052543">
    <property type="entry name" value="HTH_Metal-responsive_Reg"/>
</dbReference>
<organism evidence="2 3">
    <name type="scientific">Telluria mixta</name>
    <dbReference type="NCBI Taxonomy" id="34071"/>
    <lineage>
        <taxon>Bacteria</taxon>
        <taxon>Pseudomonadati</taxon>
        <taxon>Pseudomonadota</taxon>
        <taxon>Betaproteobacteria</taxon>
        <taxon>Burkholderiales</taxon>
        <taxon>Oxalobacteraceae</taxon>
        <taxon>Telluria group</taxon>
        <taxon>Telluria</taxon>
    </lineage>
</organism>
<dbReference type="EMBL" id="JANUHC010000007">
    <property type="protein sequence ID" value="MCS0631763.1"/>
    <property type="molecule type" value="Genomic_DNA"/>
</dbReference>
<dbReference type="PROSITE" id="PS50987">
    <property type="entry name" value="HTH_ARSR_2"/>
    <property type="match status" value="1"/>
</dbReference>
<evidence type="ECO:0000313" key="3">
    <source>
        <dbReference type="Proteomes" id="UP001165263"/>
    </source>
</evidence>
<dbReference type="InterPro" id="IPR001845">
    <property type="entry name" value="HTH_ArsR_DNA-bd_dom"/>
</dbReference>
<sequence>MRDGPNIANIAALIGDQARAEVLNVLMSGMALTATELADAAGVTRQTISTHLAKLREAGLLAVEAQGRHRYFRIADADVAHLLESMMGIAFGTGAVRVRSSPREPALRKARVCYDHLAGELGVLVYESLARRGAFALDAGGVALTEAGRALVAQLGIAPLPAATRRPLCRHCLDWSERRHHLAGALGTALLDRFQQLGWARRVPESRVLAFSADGEAALRAWLD</sequence>
<dbReference type="InterPro" id="IPR011991">
    <property type="entry name" value="ArsR-like_HTH"/>
</dbReference>
<dbReference type="SMART" id="SM00419">
    <property type="entry name" value="HTH_CRP"/>
    <property type="match status" value="1"/>
</dbReference>
<proteinExistence type="predicted"/>
<evidence type="ECO:0000259" key="1">
    <source>
        <dbReference type="PROSITE" id="PS50987"/>
    </source>
</evidence>
<dbReference type="NCBIfam" id="NF033788">
    <property type="entry name" value="HTH_metalloreg"/>
    <property type="match status" value="1"/>
</dbReference>
<gene>
    <name evidence="2" type="ORF">NX786_20760</name>
</gene>
<protein>
    <submittedName>
        <fullName evidence="2">Helix-turn-helix domain-containing protein</fullName>
    </submittedName>
</protein>
<dbReference type="PANTHER" id="PTHR39168:SF1">
    <property type="entry name" value="TRANSCRIPTIONAL REGULATORY PROTEIN"/>
    <property type="match status" value="1"/>
</dbReference>
<dbReference type="Gene3D" id="1.10.10.10">
    <property type="entry name" value="Winged helix-like DNA-binding domain superfamily/Winged helix DNA-binding domain"/>
    <property type="match status" value="1"/>
</dbReference>
<name>A0ABT2C303_9BURK</name>
<reference evidence="2" key="1">
    <citation type="submission" date="2022-08" db="EMBL/GenBank/DDBJ databases">
        <title>Reclassification of Massilia species as members of the genera Telluria, Duganella, Pseudoduganella, Mokoshia gen. nov. and Zemynaea gen. nov. using orthogonal and non-orthogonal genome-based approaches.</title>
        <authorList>
            <person name="Bowman J.P."/>
        </authorList>
    </citation>
    <scope>NUCLEOTIDE SEQUENCE</scope>
    <source>
        <strain evidence="2">LMG 11547</strain>
    </source>
</reference>
<evidence type="ECO:0000313" key="2">
    <source>
        <dbReference type="EMBL" id="MCS0631763.1"/>
    </source>
</evidence>
<keyword evidence="3" id="KW-1185">Reference proteome</keyword>
<dbReference type="InterPro" id="IPR012318">
    <property type="entry name" value="HTH_CRP"/>
</dbReference>
<dbReference type="PANTHER" id="PTHR39168">
    <property type="entry name" value="TRANSCRIPTIONAL REGULATOR-RELATED"/>
    <property type="match status" value="1"/>
</dbReference>